<gene>
    <name evidence="2" type="ORF">ACJDT4_23395</name>
</gene>
<evidence type="ECO:0000259" key="1">
    <source>
        <dbReference type="SMART" id="SM00635"/>
    </source>
</evidence>
<keyword evidence="3" id="KW-1185">Reference proteome</keyword>
<organism evidence="2 3">
    <name type="scientific">Clostridium neuense</name>
    <dbReference type="NCBI Taxonomy" id="1728934"/>
    <lineage>
        <taxon>Bacteria</taxon>
        <taxon>Bacillati</taxon>
        <taxon>Bacillota</taxon>
        <taxon>Clostridia</taxon>
        <taxon>Eubacteriales</taxon>
        <taxon>Clostridiaceae</taxon>
        <taxon>Clostridium</taxon>
    </lineage>
</organism>
<dbReference type="InterPro" id="IPR003343">
    <property type="entry name" value="Big_2"/>
</dbReference>
<dbReference type="Gene3D" id="2.60.40.1080">
    <property type="match status" value="1"/>
</dbReference>
<feature type="domain" description="BIG2" evidence="1">
    <location>
        <begin position="83"/>
        <end position="160"/>
    </location>
</feature>
<evidence type="ECO:0000313" key="3">
    <source>
        <dbReference type="Proteomes" id="UP001623592"/>
    </source>
</evidence>
<feature type="non-terminal residue" evidence="2">
    <location>
        <position position="1"/>
    </location>
</feature>
<dbReference type="SMART" id="SM00635">
    <property type="entry name" value="BID_2"/>
    <property type="match status" value="1"/>
</dbReference>
<dbReference type="SUPFAM" id="SSF49899">
    <property type="entry name" value="Concanavalin A-like lectins/glucanases"/>
    <property type="match status" value="1"/>
</dbReference>
<feature type="non-terminal residue" evidence="2">
    <location>
        <position position="187"/>
    </location>
</feature>
<dbReference type="InterPro" id="IPR008964">
    <property type="entry name" value="Invasin/intimin_cell_adhesion"/>
</dbReference>
<proteinExistence type="predicted"/>
<accession>A0ABW8TLX4</accession>
<dbReference type="RefSeq" id="WP_406790020.1">
    <property type="nucleotide sequence ID" value="NZ_JBJIAA010000053.1"/>
</dbReference>
<dbReference type="SUPFAM" id="SSF49373">
    <property type="entry name" value="Invasin/intimin cell-adhesion fragments"/>
    <property type="match status" value="1"/>
</dbReference>
<reference evidence="2 3" key="1">
    <citation type="submission" date="2024-11" db="EMBL/GenBank/DDBJ databases">
        <authorList>
            <person name="Heng Y.C."/>
            <person name="Lim A.C.H."/>
            <person name="Lee J.K.Y."/>
            <person name="Kittelmann S."/>
        </authorList>
    </citation>
    <scope>NUCLEOTIDE SEQUENCE [LARGE SCALE GENOMIC DNA]</scope>
    <source>
        <strain evidence="2 3">WILCCON 0114</strain>
    </source>
</reference>
<dbReference type="Pfam" id="PF02368">
    <property type="entry name" value="Big_2"/>
    <property type="match status" value="1"/>
</dbReference>
<dbReference type="EMBL" id="JBJIAA010000053">
    <property type="protein sequence ID" value="MFL0253352.1"/>
    <property type="molecule type" value="Genomic_DNA"/>
</dbReference>
<name>A0ABW8TLX4_9CLOT</name>
<comment type="caution">
    <text evidence="2">The sequence shown here is derived from an EMBL/GenBank/DDBJ whole genome shotgun (WGS) entry which is preliminary data.</text>
</comment>
<evidence type="ECO:0000313" key="2">
    <source>
        <dbReference type="EMBL" id="MFL0253352.1"/>
    </source>
</evidence>
<protein>
    <submittedName>
        <fullName evidence="2">Ig domain-containing protein</fullName>
    </submittedName>
</protein>
<sequence length="187" mass="20066">SLNVDATKYLDGKWHTIMITYAENFQINGVKMYVDDLVNPVSVGTEKSQNSNNGQSEDFTLGGGTFDLDNFQIYDRVVDYSTKVSQILLNKQTDELKGGETDILTASIEPNNATNKNIKWKSSDTSIATVDANGKVTAVGNGTAVITASAADGSNANASCSVTVTNAQDPIKPIHEYTFDDDNVTLG</sequence>
<dbReference type="InterPro" id="IPR013320">
    <property type="entry name" value="ConA-like_dom_sf"/>
</dbReference>
<dbReference type="Proteomes" id="UP001623592">
    <property type="component" value="Unassembled WGS sequence"/>
</dbReference>